<name>A0A6G9ZDT1_9NOCA</name>
<dbReference type="SUPFAM" id="SSF51182">
    <property type="entry name" value="RmlC-like cupins"/>
    <property type="match status" value="1"/>
</dbReference>
<dbReference type="RefSeq" id="WP_167490923.1">
    <property type="nucleotide sequence ID" value="NZ_CP046173.1"/>
</dbReference>
<accession>A0A6G9ZDT1</accession>
<evidence type="ECO:0008006" key="3">
    <source>
        <dbReference type="Google" id="ProtNLM"/>
    </source>
</evidence>
<organism evidence="1 2">
    <name type="scientific">Nocardia terpenica</name>
    <dbReference type="NCBI Taxonomy" id="455432"/>
    <lineage>
        <taxon>Bacteria</taxon>
        <taxon>Bacillati</taxon>
        <taxon>Actinomycetota</taxon>
        <taxon>Actinomycetes</taxon>
        <taxon>Mycobacteriales</taxon>
        <taxon>Nocardiaceae</taxon>
        <taxon>Nocardia</taxon>
    </lineage>
</organism>
<dbReference type="EMBL" id="CP046173">
    <property type="protein sequence ID" value="QIS23600.1"/>
    <property type="molecule type" value="Genomic_DNA"/>
</dbReference>
<evidence type="ECO:0000313" key="2">
    <source>
        <dbReference type="Proteomes" id="UP000500953"/>
    </source>
</evidence>
<reference evidence="1 2" key="1">
    <citation type="journal article" date="2019" name="ACS Chem. Biol.">
        <title>Identification and Mobilization of a Cryptic Antibiotic Biosynthesis Gene Locus from a Human-Pathogenic Nocardia Isolate.</title>
        <authorList>
            <person name="Herisse M."/>
            <person name="Ishida K."/>
            <person name="Porter J.L."/>
            <person name="Howden B."/>
            <person name="Hertweck C."/>
            <person name="Stinear T.P."/>
            <person name="Pidot S.J."/>
        </authorList>
    </citation>
    <scope>NUCLEOTIDE SEQUENCE [LARGE SCALE GENOMIC DNA]</scope>
    <source>
        <strain evidence="1 2">AUSMDU00012715</strain>
    </source>
</reference>
<gene>
    <name evidence="1" type="ORF">F6W96_40375</name>
</gene>
<protein>
    <recommendedName>
        <fullName evidence="3">Cysteine dioxygenase</fullName>
    </recommendedName>
</protein>
<sequence length="228" mass="25449">MTHYPHPDFAALDEIDWDDTESILTRAMVVFDALTRDDNALVADLLDQLPAQSTLTGMCEGYDFMRKLVLWMDPATDVRLRLHLYSGRHTERPHNHRWPFSSRIVRGNYLHNLYGSDAEFDETTDPSALTPLLVQRQRPGDVFALHHASVHNVCADPGTVSMIIRGPAAKTRFLIHDRATGSPFHVYGAAQETSATRANKQLDPAALATAISDARNLLLAHQTSEGRP</sequence>
<dbReference type="Proteomes" id="UP000500953">
    <property type="component" value="Chromosome"/>
</dbReference>
<evidence type="ECO:0000313" key="1">
    <source>
        <dbReference type="EMBL" id="QIS23600.1"/>
    </source>
</evidence>
<proteinExistence type="predicted"/>
<dbReference type="InterPro" id="IPR011051">
    <property type="entry name" value="RmlC_Cupin_sf"/>
</dbReference>
<dbReference type="AlphaFoldDB" id="A0A6G9ZDT1"/>